<dbReference type="GO" id="GO:0003924">
    <property type="term" value="F:GTPase activity"/>
    <property type="evidence" value="ECO:0007669"/>
    <property type="project" value="InterPro"/>
</dbReference>
<dbReference type="GO" id="GO:0051301">
    <property type="term" value="P:cell division"/>
    <property type="evidence" value="ECO:0007669"/>
    <property type="project" value="UniProtKB-KW"/>
</dbReference>
<dbReference type="PANTHER" id="PTHR30314">
    <property type="entry name" value="CELL DIVISION PROTEIN FTSZ-RELATED"/>
    <property type="match status" value="1"/>
</dbReference>
<dbReference type="SMR" id="A0A142FYC6"/>
<evidence type="ECO:0000313" key="4">
    <source>
        <dbReference type="EMBL" id="PHO21454.1"/>
    </source>
</evidence>
<dbReference type="eggNOG" id="COG0206">
    <property type="taxonomic scope" value="Bacteria"/>
</dbReference>
<evidence type="ECO:0000256" key="2">
    <source>
        <dbReference type="ARBA" id="ARBA00023134"/>
    </source>
</evidence>
<dbReference type="EMBL" id="PCGW01000002">
    <property type="protein sequence ID" value="PHO21454.1"/>
    <property type="molecule type" value="Genomic_DNA"/>
</dbReference>
<dbReference type="RefSeq" id="WP_005540062.1">
    <property type="nucleotide sequence ID" value="NZ_CP012959.1"/>
</dbReference>
<reference evidence="3 6" key="1">
    <citation type="submission" date="2015-10" db="EMBL/GenBank/DDBJ databases">
        <title>Tn-seq of a polymicrobial infection.</title>
        <authorList>
            <person name="Stacy A."/>
            <person name="Rumbaugh K.P."/>
            <person name="Whiteley M."/>
        </authorList>
    </citation>
    <scope>NUCLEOTIDE SEQUENCE [LARGE SCALE GENOMIC DNA]</scope>
    <source>
        <strain evidence="3 6">624</strain>
    </source>
</reference>
<evidence type="ECO:0000313" key="6">
    <source>
        <dbReference type="Proteomes" id="UP000072236"/>
    </source>
</evidence>
<organism evidence="5 8">
    <name type="scientific">Aggregatibacter actinomycetemcomitans</name>
    <name type="common">Actinobacillus actinomycetemcomitans</name>
    <name type="synonym">Haemophilus actinomycetemcomitans</name>
    <dbReference type="NCBI Taxonomy" id="714"/>
    <lineage>
        <taxon>Bacteria</taxon>
        <taxon>Pseudomonadati</taxon>
        <taxon>Pseudomonadota</taxon>
        <taxon>Gammaproteobacteria</taxon>
        <taxon>Pasteurellales</taxon>
        <taxon>Pasteurellaceae</taxon>
        <taxon>Aggregatibacter</taxon>
    </lineage>
</organism>
<dbReference type="PANTHER" id="PTHR30314:SF3">
    <property type="entry name" value="MITOCHONDRIAL DIVISION PROTEIN FSZA"/>
    <property type="match status" value="1"/>
</dbReference>
<dbReference type="GO" id="GO:0005737">
    <property type="term" value="C:cytoplasm"/>
    <property type="evidence" value="ECO:0007669"/>
    <property type="project" value="TreeGrafter"/>
</dbReference>
<keyword evidence="7" id="KW-1185">Reference proteome</keyword>
<name>A0A142FYC6_AGGAC</name>
<proteinExistence type="predicted"/>
<evidence type="ECO:0000313" key="7">
    <source>
        <dbReference type="Proteomes" id="UP000226080"/>
    </source>
</evidence>
<protein>
    <submittedName>
        <fullName evidence="5">Cell division protein FtsZ</fullName>
    </submittedName>
</protein>
<dbReference type="Proteomes" id="UP000072236">
    <property type="component" value="Chromosome"/>
</dbReference>
<evidence type="ECO:0000256" key="1">
    <source>
        <dbReference type="ARBA" id="ARBA00022741"/>
    </source>
</evidence>
<dbReference type="AlphaFoldDB" id="A0A142FYC6"/>
<dbReference type="GO" id="GO:0032153">
    <property type="term" value="C:cell division site"/>
    <property type="evidence" value="ECO:0007669"/>
    <property type="project" value="TreeGrafter"/>
</dbReference>
<keyword evidence="1" id="KW-0547">Nucleotide-binding</keyword>
<gene>
    <name evidence="3" type="ORF">ACT75_02170</name>
    <name evidence="4" type="ORF">CQR80_01670</name>
    <name evidence="5" type="ORF">FXB79_00545</name>
</gene>
<dbReference type="InterPro" id="IPR036525">
    <property type="entry name" value="Tubulin/FtsZ_GTPase_sf"/>
</dbReference>
<dbReference type="GO" id="GO:0005525">
    <property type="term" value="F:GTP binding"/>
    <property type="evidence" value="ECO:0007669"/>
    <property type="project" value="UniProtKB-KW"/>
</dbReference>
<keyword evidence="2" id="KW-0342">GTP-binding</keyword>
<dbReference type="Proteomes" id="UP000226080">
    <property type="component" value="Unassembled WGS sequence"/>
</dbReference>
<dbReference type="KEGG" id="aact:ACT75_02170"/>
<reference evidence="4 7" key="2">
    <citation type="submission" date="2017-10" db="EMBL/GenBank/DDBJ databases">
        <title>Draft genome sequences of Aggregatibacter actinomycetemcomitans strains 310a and 310b.</title>
        <authorList>
            <person name="May A.C."/>
            <person name="Ohta H."/>
            <person name="Maeda H."/>
            <person name="Kokeguchi S."/>
            <person name="Cugini C."/>
        </authorList>
    </citation>
    <scope>NUCLEOTIDE SEQUENCE [LARGE SCALE GENOMIC DNA]</scope>
    <source>
        <strain evidence="4 7">310b</strain>
    </source>
</reference>
<keyword evidence="5" id="KW-0132">Cell division</keyword>
<dbReference type="InterPro" id="IPR045061">
    <property type="entry name" value="FtsZ/CetZ"/>
</dbReference>
<sequence>MIAKVIGCGGCGSNIVDYLSAQDLKQTEFCVIHANPQKIQEADPNITFVLNSLEEKQRKIFLKGIVCDASPCIIVCGLGGKSGGEFAREIVQAANTLGLKPHIIATTPFAFESEAKMHTAQVYINQLKQLGCKITLISNAEMTQDLYASLGLIGAFGAIHEAFYKIIREQINPITFQFP</sequence>
<accession>A0A142FYC6</accession>
<dbReference type="OrthoDB" id="9813375at2"/>
<dbReference type="SUPFAM" id="SSF52490">
    <property type="entry name" value="Tubulin nucleotide-binding domain-like"/>
    <property type="match status" value="1"/>
</dbReference>
<reference evidence="5 8" key="3">
    <citation type="submission" date="2019-08" db="EMBL/GenBank/DDBJ databases">
        <title>Whole genome sequencing of Aggregatibacter actinomycetemcomitans cultured from blood stream infections in Denmark reveals a novel phylogenetic lineage expressing serotype a membrane O polysaccharide.</title>
        <authorList>
            <person name="Nedergaard S."/>
            <person name="Kobel C.M."/>
            <person name="Nielsen M.B."/>
            <person name="Moeller R.T."/>
            <person name="Jensen A.B."/>
            <person name="Noerskov-Lauritsen N."/>
        </authorList>
    </citation>
    <scope>NUCLEOTIDE SEQUENCE [LARGE SCALE GENOMIC DNA]</scope>
    <source>
        <strain evidence="5 8">PN_563</strain>
    </source>
</reference>
<evidence type="ECO:0000313" key="5">
    <source>
        <dbReference type="EMBL" id="TYA40025.1"/>
    </source>
</evidence>
<evidence type="ECO:0000313" key="8">
    <source>
        <dbReference type="Proteomes" id="UP000323012"/>
    </source>
</evidence>
<dbReference type="EMBL" id="VSED01000001">
    <property type="protein sequence ID" value="TYA40025.1"/>
    <property type="molecule type" value="Genomic_DNA"/>
</dbReference>
<dbReference type="EMBL" id="CP012959">
    <property type="protein sequence ID" value="AMQ93406.1"/>
    <property type="molecule type" value="Genomic_DNA"/>
</dbReference>
<dbReference type="Gene3D" id="3.40.50.1440">
    <property type="entry name" value="Tubulin/FtsZ, GTPase domain"/>
    <property type="match status" value="1"/>
</dbReference>
<keyword evidence="5" id="KW-0131">Cell cycle</keyword>
<dbReference type="Proteomes" id="UP000323012">
    <property type="component" value="Unassembled WGS sequence"/>
</dbReference>
<evidence type="ECO:0000313" key="3">
    <source>
        <dbReference type="EMBL" id="AMQ93406.1"/>
    </source>
</evidence>